<comment type="caution">
    <text evidence="1">The sequence shown here is derived from an EMBL/GenBank/DDBJ whole genome shotgun (WGS) entry which is preliminary data.</text>
</comment>
<keyword evidence="2" id="KW-1185">Reference proteome</keyword>
<protein>
    <submittedName>
        <fullName evidence="1">Uncharacterized protein</fullName>
    </submittedName>
</protein>
<reference evidence="1" key="2">
    <citation type="journal article" date="2023" name="Plants (Basel)">
        <title>Annotation of the Turnera subulata (Passifloraceae) Draft Genome Reveals the S-Locus Evolved after the Divergence of Turneroideae from Passifloroideae in a Stepwise Manner.</title>
        <authorList>
            <person name="Henning P.M."/>
            <person name="Roalson E.H."/>
            <person name="Mir W."/>
            <person name="McCubbin A.G."/>
            <person name="Shore J.S."/>
        </authorList>
    </citation>
    <scope>NUCLEOTIDE SEQUENCE</scope>
    <source>
        <strain evidence="1">F60SS</strain>
    </source>
</reference>
<sequence length="181" mass="19706">MGNYTSCCVVSRPKPETNSTTISSTTAKLMDSKGNIRRVSVPVKAAELMLEEPGCAISLATDIRRTGRVIAMRADDELLAGKLYLLVPLNRVHCKVSEKEKRAIECAYAAFCGGDHKRSPKMQRSAKVLPAVPVEMEEEEGEGDLDEVKLLGAQGGAGFAGYRSGNCRQWTPVLEPISEEY</sequence>
<name>A0A9Q0FW50_9ROSI</name>
<dbReference type="Pfam" id="PF14009">
    <property type="entry name" value="PADRE"/>
    <property type="match status" value="1"/>
</dbReference>
<gene>
    <name evidence="1" type="ORF">Tsubulata_004252</name>
</gene>
<organism evidence="1 2">
    <name type="scientific">Turnera subulata</name>
    <dbReference type="NCBI Taxonomy" id="218843"/>
    <lineage>
        <taxon>Eukaryota</taxon>
        <taxon>Viridiplantae</taxon>
        <taxon>Streptophyta</taxon>
        <taxon>Embryophyta</taxon>
        <taxon>Tracheophyta</taxon>
        <taxon>Spermatophyta</taxon>
        <taxon>Magnoliopsida</taxon>
        <taxon>eudicotyledons</taxon>
        <taxon>Gunneridae</taxon>
        <taxon>Pentapetalae</taxon>
        <taxon>rosids</taxon>
        <taxon>fabids</taxon>
        <taxon>Malpighiales</taxon>
        <taxon>Passifloraceae</taxon>
        <taxon>Turnera</taxon>
    </lineage>
</organism>
<evidence type="ECO:0000313" key="1">
    <source>
        <dbReference type="EMBL" id="KAJ4838658.1"/>
    </source>
</evidence>
<evidence type="ECO:0000313" key="2">
    <source>
        <dbReference type="Proteomes" id="UP001141552"/>
    </source>
</evidence>
<dbReference type="AlphaFoldDB" id="A0A9Q0FW50"/>
<dbReference type="Proteomes" id="UP001141552">
    <property type="component" value="Unassembled WGS sequence"/>
</dbReference>
<dbReference type="InterPro" id="IPR025322">
    <property type="entry name" value="PADRE_dom"/>
</dbReference>
<dbReference type="EMBL" id="JAKUCV010003503">
    <property type="protein sequence ID" value="KAJ4838658.1"/>
    <property type="molecule type" value="Genomic_DNA"/>
</dbReference>
<reference evidence="1" key="1">
    <citation type="submission" date="2022-02" db="EMBL/GenBank/DDBJ databases">
        <authorList>
            <person name="Henning P.M."/>
            <person name="McCubbin A.G."/>
            <person name="Shore J.S."/>
        </authorList>
    </citation>
    <scope>NUCLEOTIDE SEQUENCE</scope>
    <source>
        <strain evidence="1">F60SS</strain>
        <tissue evidence="1">Leaves</tissue>
    </source>
</reference>
<accession>A0A9Q0FW50</accession>
<dbReference type="OrthoDB" id="777898at2759"/>
<dbReference type="PANTHER" id="PTHR33052">
    <property type="entry name" value="DUF4228 DOMAIN PROTEIN-RELATED"/>
    <property type="match status" value="1"/>
</dbReference>
<proteinExistence type="predicted"/>